<dbReference type="Pfam" id="PF13276">
    <property type="entry name" value="HTH_21"/>
    <property type="match status" value="1"/>
</dbReference>
<proteinExistence type="predicted"/>
<protein>
    <submittedName>
        <fullName evidence="2">IS3 family transposase</fullName>
    </submittedName>
</protein>
<keyword evidence="3" id="KW-1185">Reference proteome</keyword>
<feature type="domain" description="HTH-like" evidence="1">
    <location>
        <begin position="35"/>
        <end position="86"/>
    </location>
</feature>
<reference evidence="3" key="1">
    <citation type="submission" date="2023-07" db="EMBL/GenBank/DDBJ databases">
        <title>30 novel species of actinomycetes from the DSMZ collection.</title>
        <authorList>
            <person name="Nouioui I."/>
        </authorList>
    </citation>
    <scope>NUCLEOTIDE SEQUENCE [LARGE SCALE GENOMIC DNA]</scope>
    <source>
        <strain evidence="3">DSM 44399</strain>
    </source>
</reference>
<sequence>MAALLELSRSGYYKWSAAQAAGPSPTVVRRGGLDAKVAAFHAASDEVYGSPRILADLREDGETVSRKTVAASMRRQHLRGISPRKFTTVTTIADAGRATPPDLVKRTWDTGQLDRVWTSDIT</sequence>
<name>A0ABU2JET3_9ACTN</name>
<dbReference type="InterPro" id="IPR050900">
    <property type="entry name" value="Transposase_IS3/IS150/IS904"/>
</dbReference>
<dbReference type="PANTHER" id="PTHR46889">
    <property type="entry name" value="TRANSPOSASE INSF FOR INSERTION SEQUENCE IS3B-RELATED"/>
    <property type="match status" value="1"/>
</dbReference>
<evidence type="ECO:0000259" key="1">
    <source>
        <dbReference type="Pfam" id="PF13276"/>
    </source>
</evidence>
<dbReference type="PANTHER" id="PTHR46889:SF6">
    <property type="entry name" value="TRANSPOSASE INSF FOR INSERTION SEQUENCE IS3B"/>
    <property type="match status" value="1"/>
</dbReference>
<comment type="caution">
    <text evidence="2">The sequence shown here is derived from an EMBL/GenBank/DDBJ whole genome shotgun (WGS) entry which is preliminary data.</text>
</comment>
<dbReference type="EMBL" id="JAVREH010000041">
    <property type="protein sequence ID" value="MDT0263490.1"/>
    <property type="molecule type" value="Genomic_DNA"/>
</dbReference>
<accession>A0ABU2JET3</accession>
<organism evidence="2 3">
    <name type="scientific">Jatrophihabitans lederbergiae</name>
    <dbReference type="NCBI Taxonomy" id="3075547"/>
    <lineage>
        <taxon>Bacteria</taxon>
        <taxon>Bacillati</taxon>
        <taxon>Actinomycetota</taxon>
        <taxon>Actinomycetes</taxon>
        <taxon>Jatrophihabitantales</taxon>
        <taxon>Jatrophihabitantaceae</taxon>
        <taxon>Jatrophihabitans</taxon>
    </lineage>
</organism>
<dbReference type="RefSeq" id="WP_311424636.1">
    <property type="nucleotide sequence ID" value="NZ_JAVREH010000041.1"/>
</dbReference>
<dbReference type="Proteomes" id="UP001183176">
    <property type="component" value="Unassembled WGS sequence"/>
</dbReference>
<gene>
    <name evidence="2" type="ORF">RM423_19080</name>
</gene>
<evidence type="ECO:0000313" key="3">
    <source>
        <dbReference type="Proteomes" id="UP001183176"/>
    </source>
</evidence>
<evidence type="ECO:0000313" key="2">
    <source>
        <dbReference type="EMBL" id="MDT0263490.1"/>
    </source>
</evidence>
<dbReference type="InterPro" id="IPR025948">
    <property type="entry name" value="HTH-like_dom"/>
</dbReference>